<comment type="similarity">
    <text evidence="1">Belongs to the sigma-70 factor family. ECF subfamily.</text>
</comment>
<organism evidence="6 7">
    <name type="scientific">Flaviaesturariibacter aridisoli</name>
    <dbReference type="NCBI Taxonomy" id="2545761"/>
    <lineage>
        <taxon>Bacteria</taxon>
        <taxon>Pseudomonadati</taxon>
        <taxon>Bacteroidota</taxon>
        <taxon>Chitinophagia</taxon>
        <taxon>Chitinophagales</taxon>
        <taxon>Chitinophagaceae</taxon>
        <taxon>Flaviaestuariibacter</taxon>
    </lineage>
</organism>
<gene>
    <name evidence="6" type="ORF">E0486_01105</name>
</gene>
<name>A0A4R4E7N4_9BACT</name>
<evidence type="ECO:0000256" key="3">
    <source>
        <dbReference type="ARBA" id="ARBA00023082"/>
    </source>
</evidence>
<dbReference type="InterPro" id="IPR039425">
    <property type="entry name" value="RNA_pol_sigma-70-like"/>
</dbReference>
<proteinExistence type="inferred from homology"/>
<dbReference type="Proteomes" id="UP000295164">
    <property type="component" value="Unassembled WGS sequence"/>
</dbReference>
<dbReference type="AlphaFoldDB" id="A0A4R4E7N4"/>
<reference evidence="6 7" key="1">
    <citation type="submission" date="2019-03" db="EMBL/GenBank/DDBJ databases">
        <authorList>
            <person name="Kim M.K.M."/>
        </authorList>
    </citation>
    <scope>NUCLEOTIDE SEQUENCE [LARGE SCALE GENOMIC DNA]</scope>
    <source>
        <strain evidence="6 7">17J68-15</strain>
    </source>
</reference>
<dbReference type="PANTHER" id="PTHR43133">
    <property type="entry name" value="RNA POLYMERASE ECF-TYPE SIGMA FACTO"/>
    <property type="match status" value="1"/>
</dbReference>
<dbReference type="EMBL" id="SKFH01000001">
    <property type="protein sequence ID" value="TCZ74933.1"/>
    <property type="molecule type" value="Genomic_DNA"/>
</dbReference>
<dbReference type="Gene3D" id="1.10.10.10">
    <property type="entry name" value="Winged helix-like DNA-binding domain superfamily/Winged helix DNA-binding domain"/>
    <property type="match status" value="1"/>
</dbReference>
<dbReference type="SUPFAM" id="SSF88659">
    <property type="entry name" value="Sigma3 and sigma4 domains of RNA polymerase sigma factors"/>
    <property type="match status" value="1"/>
</dbReference>
<dbReference type="InterPro" id="IPR036388">
    <property type="entry name" value="WH-like_DNA-bd_sf"/>
</dbReference>
<keyword evidence="2" id="KW-0805">Transcription regulation</keyword>
<dbReference type="InterPro" id="IPR014284">
    <property type="entry name" value="RNA_pol_sigma-70_dom"/>
</dbReference>
<dbReference type="Gene3D" id="1.10.1740.10">
    <property type="match status" value="1"/>
</dbReference>
<evidence type="ECO:0000313" key="6">
    <source>
        <dbReference type="EMBL" id="TCZ74933.1"/>
    </source>
</evidence>
<sequence>MKSGTINDQQLLEWLCNRQRSEAGIARLYALYADEMARLVQAGGGTYADGQDVFQDVVLAFVYSVQQDRYRGEAGIRTYLSVLTRHKWYNELRRRGRAEGRAERYEADRPALDEGTVALLEHKEATAALKDVLAATGEGCRALLTGFYYGGKSMKELADEAGLGSEQAARNKKVRCLKKLAERLEAAPSLARQLKNLLYGPF</sequence>
<keyword evidence="3" id="KW-0731">Sigma factor</keyword>
<dbReference type="RefSeq" id="WP_131850288.1">
    <property type="nucleotide sequence ID" value="NZ_SKFH01000001.1"/>
</dbReference>
<dbReference type="PANTHER" id="PTHR43133:SF8">
    <property type="entry name" value="RNA POLYMERASE SIGMA FACTOR HI_1459-RELATED"/>
    <property type="match status" value="1"/>
</dbReference>
<dbReference type="GO" id="GO:0006352">
    <property type="term" value="P:DNA-templated transcription initiation"/>
    <property type="evidence" value="ECO:0007669"/>
    <property type="project" value="InterPro"/>
</dbReference>
<evidence type="ECO:0000256" key="4">
    <source>
        <dbReference type="ARBA" id="ARBA00023125"/>
    </source>
</evidence>
<keyword evidence="4" id="KW-0238">DNA-binding</keyword>
<dbReference type="InterPro" id="IPR013324">
    <property type="entry name" value="RNA_pol_sigma_r3/r4-like"/>
</dbReference>
<protein>
    <submittedName>
        <fullName evidence="6">Sigma-70 family RNA polymerase sigma factor</fullName>
    </submittedName>
</protein>
<dbReference type="GO" id="GO:0003677">
    <property type="term" value="F:DNA binding"/>
    <property type="evidence" value="ECO:0007669"/>
    <property type="project" value="UniProtKB-KW"/>
</dbReference>
<evidence type="ECO:0000256" key="1">
    <source>
        <dbReference type="ARBA" id="ARBA00010641"/>
    </source>
</evidence>
<evidence type="ECO:0000256" key="5">
    <source>
        <dbReference type="ARBA" id="ARBA00023163"/>
    </source>
</evidence>
<comment type="caution">
    <text evidence="6">The sequence shown here is derived from an EMBL/GenBank/DDBJ whole genome shotgun (WGS) entry which is preliminary data.</text>
</comment>
<dbReference type="SUPFAM" id="SSF88946">
    <property type="entry name" value="Sigma2 domain of RNA polymerase sigma factors"/>
    <property type="match status" value="1"/>
</dbReference>
<keyword evidence="7" id="KW-1185">Reference proteome</keyword>
<accession>A0A4R4E7N4</accession>
<keyword evidence="5" id="KW-0804">Transcription</keyword>
<dbReference type="OrthoDB" id="1116697at2"/>
<evidence type="ECO:0000256" key="2">
    <source>
        <dbReference type="ARBA" id="ARBA00023015"/>
    </source>
</evidence>
<dbReference type="GO" id="GO:0016987">
    <property type="term" value="F:sigma factor activity"/>
    <property type="evidence" value="ECO:0007669"/>
    <property type="project" value="UniProtKB-KW"/>
</dbReference>
<dbReference type="InterPro" id="IPR013325">
    <property type="entry name" value="RNA_pol_sigma_r2"/>
</dbReference>
<dbReference type="NCBIfam" id="TIGR02937">
    <property type="entry name" value="sigma70-ECF"/>
    <property type="match status" value="1"/>
</dbReference>
<evidence type="ECO:0000313" key="7">
    <source>
        <dbReference type="Proteomes" id="UP000295164"/>
    </source>
</evidence>